<dbReference type="Proteomes" id="UP001501710">
    <property type="component" value="Unassembled WGS sequence"/>
</dbReference>
<keyword evidence="11" id="KW-1185">Reference proteome</keyword>
<evidence type="ECO:0000313" key="10">
    <source>
        <dbReference type="EMBL" id="GAA4225098.1"/>
    </source>
</evidence>
<keyword evidence="2 7" id="KW-0812">Transmembrane</keyword>
<dbReference type="PANTHER" id="PTHR43394">
    <property type="entry name" value="ATP-DEPENDENT PERMEASE MDL1, MITOCHONDRIAL"/>
    <property type="match status" value="1"/>
</dbReference>
<dbReference type="InterPro" id="IPR039421">
    <property type="entry name" value="Type_1_exporter"/>
</dbReference>
<dbReference type="SMART" id="SM00382">
    <property type="entry name" value="AAA"/>
    <property type="match status" value="1"/>
</dbReference>
<dbReference type="SUPFAM" id="SSF52540">
    <property type="entry name" value="P-loop containing nucleoside triphosphate hydrolases"/>
    <property type="match status" value="1"/>
</dbReference>
<dbReference type="EMBL" id="BAABAS010000003">
    <property type="protein sequence ID" value="GAA4225098.1"/>
    <property type="molecule type" value="Genomic_DNA"/>
</dbReference>
<evidence type="ECO:0000256" key="2">
    <source>
        <dbReference type="ARBA" id="ARBA00022692"/>
    </source>
</evidence>
<dbReference type="InterPro" id="IPR036640">
    <property type="entry name" value="ABC1_TM_sf"/>
</dbReference>
<protein>
    <submittedName>
        <fullName evidence="10">ABC transporter ATP-binding protein</fullName>
    </submittedName>
</protein>
<keyword evidence="5 7" id="KW-1133">Transmembrane helix</keyword>
<evidence type="ECO:0000256" key="1">
    <source>
        <dbReference type="ARBA" id="ARBA00004651"/>
    </source>
</evidence>
<dbReference type="InterPro" id="IPR003593">
    <property type="entry name" value="AAA+_ATPase"/>
</dbReference>
<dbReference type="SUPFAM" id="SSF90123">
    <property type="entry name" value="ABC transporter transmembrane region"/>
    <property type="match status" value="1"/>
</dbReference>
<feature type="transmembrane region" description="Helical" evidence="7">
    <location>
        <begin position="27"/>
        <end position="48"/>
    </location>
</feature>
<dbReference type="Pfam" id="PF00005">
    <property type="entry name" value="ABC_tran"/>
    <property type="match status" value="1"/>
</dbReference>
<evidence type="ECO:0000256" key="5">
    <source>
        <dbReference type="ARBA" id="ARBA00022989"/>
    </source>
</evidence>
<name>A0ABP8BU57_9ACTN</name>
<dbReference type="PANTHER" id="PTHR43394:SF1">
    <property type="entry name" value="ATP-BINDING CASSETTE SUB-FAMILY B MEMBER 10, MITOCHONDRIAL"/>
    <property type="match status" value="1"/>
</dbReference>
<dbReference type="InterPro" id="IPR027417">
    <property type="entry name" value="P-loop_NTPase"/>
</dbReference>
<dbReference type="CDD" id="cd07346">
    <property type="entry name" value="ABC_6TM_exporters"/>
    <property type="match status" value="1"/>
</dbReference>
<feature type="transmembrane region" description="Helical" evidence="7">
    <location>
        <begin position="151"/>
        <end position="178"/>
    </location>
</feature>
<feature type="domain" description="ABC transporter" evidence="8">
    <location>
        <begin position="341"/>
        <end position="571"/>
    </location>
</feature>
<dbReference type="InterPro" id="IPR003439">
    <property type="entry name" value="ABC_transporter-like_ATP-bd"/>
</dbReference>
<dbReference type="PROSITE" id="PS50929">
    <property type="entry name" value="ABC_TM1F"/>
    <property type="match status" value="1"/>
</dbReference>
<sequence>MEDLPIATSRQVRRRARRLMGEHSRDLSFSLLLHASATIAGLVAPHLLGRLVQTSEQGGGGAARTTAELCAALMAQAVLAGFATLTSLRLGEKVLAQLREEFVARVVSLPISVVERASPGDLVTRTTRDVDVMAATVQFAVPDSLVALSTVALTIGAVVLTAPILVLPCLIGVPLLWCSTRWYLRRARAGYLRANASYARLTGGIAETIDGARTVEALRLADQRRAKADRDIVESYTAERRTLFLRSVYLPIADTAYILPVAATLLVGGLFYLGGTVTLAEVATVTLYMQQIVGPVDRLLFWMDELQVGGASFARIIGVSQAEAPDLGRTSRDGALDAAEIVLTGVSHAYRTGRDVLHGVDLVVEPGERLALVGPSGAGKSTLGRLIAGIHPPSAGTVTIGGVDLEEISLAALRRRILLVTQEQHAFRGTLRDNLLIAQPNATDDRLEHVLSAVGAGEWAAGLGLGGEVGSGTLLPAQLQQLALARLLLVDPGAVVLDEATSLLDPAAARELERTLATALEGRTVIAIAHRLHTAHDADRVVVMEDGRISEVGRHHELLERDGPYARLWRSWHGDTEEPPREEEVHATP</sequence>
<evidence type="ECO:0000259" key="9">
    <source>
        <dbReference type="PROSITE" id="PS50929"/>
    </source>
</evidence>
<proteinExistence type="predicted"/>
<dbReference type="PROSITE" id="PS50893">
    <property type="entry name" value="ABC_TRANSPORTER_2"/>
    <property type="match status" value="1"/>
</dbReference>
<dbReference type="GO" id="GO:0005524">
    <property type="term" value="F:ATP binding"/>
    <property type="evidence" value="ECO:0007669"/>
    <property type="project" value="UniProtKB-KW"/>
</dbReference>
<dbReference type="Gene3D" id="1.20.1560.10">
    <property type="entry name" value="ABC transporter type 1, transmembrane domain"/>
    <property type="match status" value="1"/>
</dbReference>
<evidence type="ECO:0000259" key="8">
    <source>
        <dbReference type="PROSITE" id="PS50893"/>
    </source>
</evidence>
<dbReference type="InterPro" id="IPR011527">
    <property type="entry name" value="ABC1_TM_dom"/>
</dbReference>
<keyword evidence="6 7" id="KW-0472">Membrane</keyword>
<keyword evidence="4 10" id="KW-0067">ATP-binding</keyword>
<dbReference type="Pfam" id="PF00664">
    <property type="entry name" value="ABC_membrane"/>
    <property type="match status" value="1"/>
</dbReference>
<dbReference type="RefSeq" id="WP_344889236.1">
    <property type="nucleotide sequence ID" value="NZ_BAABAS010000003.1"/>
</dbReference>
<organism evidence="10 11">
    <name type="scientific">Actinomadura meridiana</name>
    <dbReference type="NCBI Taxonomy" id="559626"/>
    <lineage>
        <taxon>Bacteria</taxon>
        <taxon>Bacillati</taxon>
        <taxon>Actinomycetota</taxon>
        <taxon>Actinomycetes</taxon>
        <taxon>Streptosporangiales</taxon>
        <taxon>Thermomonosporaceae</taxon>
        <taxon>Actinomadura</taxon>
    </lineage>
</organism>
<accession>A0ABP8BU57</accession>
<evidence type="ECO:0000313" key="11">
    <source>
        <dbReference type="Proteomes" id="UP001501710"/>
    </source>
</evidence>
<dbReference type="Gene3D" id="3.40.50.300">
    <property type="entry name" value="P-loop containing nucleotide triphosphate hydrolases"/>
    <property type="match status" value="1"/>
</dbReference>
<keyword evidence="3" id="KW-0547">Nucleotide-binding</keyword>
<feature type="domain" description="ABC transmembrane type-1" evidence="9">
    <location>
        <begin position="29"/>
        <end position="307"/>
    </location>
</feature>
<feature type="transmembrane region" description="Helical" evidence="7">
    <location>
        <begin position="248"/>
        <end position="273"/>
    </location>
</feature>
<evidence type="ECO:0000256" key="3">
    <source>
        <dbReference type="ARBA" id="ARBA00022741"/>
    </source>
</evidence>
<reference evidence="11" key="1">
    <citation type="journal article" date="2019" name="Int. J. Syst. Evol. Microbiol.">
        <title>The Global Catalogue of Microorganisms (GCM) 10K type strain sequencing project: providing services to taxonomists for standard genome sequencing and annotation.</title>
        <authorList>
            <consortium name="The Broad Institute Genomics Platform"/>
            <consortium name="The Broad Institute Genome Sequencing Center for Infectious Disease"/>
            <person name="Wu L."/>
            <person name="Ma J."/>
        </authorList>
    </citation>
    <scope>NUCLEOTIDE SEQUENCE [LARGE SCALE GENOMIC DNA]</scope>
    <source>
        <strain evidence="11">JCM 17440</strain>
    </source>
</reference>
<gene>
    <name evidence="10" type="ORF">GCM10022254_06240</name>
</gene>
<evidence type="ECO:0000256" key="4">
    <source>
        <dbReference type="ARBA" id="ARBA00022840"/>
    </source>
</evidence>
<evidence type="ECO:0000256" key="6">
    <source>
        <dbReference type="ARBA" id="ARBA00023136"/>
    </source>
</evidence>
<comment type="subcellular location">
    <subcellularLocation>
        <location evidence="1">Cell membrane</location>
        <topology evidence="1">Multi-pass membrane protein</topology>
    </subcellularLocation>
</comment>
<comment type="caution">
    <text evidence="10">The sequence shown here is derived from an EMBL/GenBank/DDBJ whole genome shotgun (WGS) entry which is preliminary data.</text>
</comment>
<evidence type="ECO:0000256" key="7">
    <source>
        <dbReference type="SAM" id="Phobius"/>
    </source>
</evidence>